<keyword evidence="8" id="KW-1185">Reference proteome</keyword>
<dbReference type="PANTHER" id="PTHR24289:SF1">
    <property type="entry name" value="STEROID 17-ALPHA-HYDROXYLASE_17,20 LYASE"/>
    <property type="match status" value="1"/>
</dbReference>
<dbReference type="InterPro" id="IPR001128">
    <property type="entry name" value="Cyt_P450"/>
</dbReference>
<dbReference type="PRINTS" id="PR00463">
    <property type="entry name" value="EP450I"/>
</dbReference>
<keyword evidence="5" id="KW-0408">Iron</keyword>
<dbReference type="PANTHER" id="PTHR24289">
    <property type="entry name" value="STEROID 17-ALPHA-HYDROXYLASE/17,20 LYASE"/>
    <property type="match status" value="1"/>
</dbReference>
<name>A0ABM1EY55_PRICU</name>
<gene>
    <name evidence="9" type="primary">LOC106816997</name>
</gene>
<evidence type="ECO:0000256" key="4">
    <source>
        <dbReference type="ARBA" id="ARBA00023002"/>
    </source>
</evidence>
<reference evidence="9" key="1">
    <citation type="submission" date="2025-08" db="UniProtKB">
        <authorList>
            <consortium name="RefSeq"/>
        </authorList>
    </citation>
    <scope>IDENTIFICATION</scope>
</reference>
<keyword evidence="6" id="KW-0503">Monooxygenase</keyword>
<sequence length="496" mass="55981">MAVVTVATWLAPMNLAIVALFLFVGYWLLRPNRWRGNPPPGPSGWPVVGSMFQLGNRPEIFFNKMSERYGDVFSLNMGQKRVVVVNTYETLAEAIIEKGHIFADQPDLLSFKLDTAGNQHHGVSFARASDMQRKKIKVVRAALNPAIPEVAEKFNTIIASEVALLMQDVASEHGKPFDPHHVIEFCYVNIIGMLLYGKIFQQRDEEYFKWAATFARRLELGSYLIVDWFPWLAYITSAEVKELKGLVETMVAWHMKLLEEHRQTLNESSPRDFIDHLLIQQQTGKLMVSDTDICCVLDDLQTAGFDTATANTVWGIQLLVQNPDVQKKLQAEIDDVVGSGRAPTTKDRRNMPYLEATLWEIQRVGMILPIPGLRSTSSDTTLRGFDVPKDTILLINHAKIAMNPINFPQPQKFDPSRYLDENGVVVAPDKKIMLFGNGFRKCPGMQFAREAMFTVVANLLQRFTFQLPEGVTALPVGRTDGHVQYPVSYKITAILR</sequence>
<protein>
    <submittedName>
        <fullName evidence="9">Cytochrome P450 1A2-like</fullName>
    </submittedName>
</protein>
<comment type="similarity">
    <text evidence="1">Belongs to the cytochrome P450 family.</text>
</comment>
<dbReference type="InterPro" id="IPR002401">
    <property type="entry name" value="Cyt_P450_E_grp-I"/>
</dbReference>
<dbReference type="RefSeq" id="XP_014677126.1">
    <property type="nucleotide sequence ID" value="XM_014821640.1"/>
</dbReference>
<evidence type="ECO:0000256" key="5">
    <source>
        <dbReference type="ARBA" id="ARBA00023004"/>
    </source>
</evidence>
<accession>A0ABM1EY55</accession>
<evidence type="ECO:0000256" key="7">
    <source>
        <dbReference type="SAM" id="Phobius"/>
    </source>
</evidence>
<evidence type="ECO:0000256" key="3">
    <source>
        <dbReference type="ARBA" id="ARBA00022723"/>
    </source>
</evidence>
<dbReference type="Pfam" id="PF00067">
    <property type="entry name" value="p450"/>
    <property type="match status" value="1"/>
</dbReference>
<feature type="transmembrane region" description="Helical" evidence="7">
    <location>
        <begin position="6"/>
        <end position="29"/>
    </location>
</feature>
<evidence type="ECO:0000256" key="2">
    <source>
        <dbReference type="ARBA" id="ARBA00022617"/>
    </source>
</evidence>
<keyword evidence="7" id="KW-0472">Membrane</keyword>
<keyword evidence="7" id="KW-0812">Transmembrane</keyword>
<keyword evidence="3" id="KW-0479">Metal-binding</keyword>
<evidence type="ECO:0000313" key="8">
    <source>
        <dbReference type="Proteomes" id="UP000695022"/>
    </source>
</evidence>
<keyword evidence="7" id="KW-1133">Transmembrane helix</keyword>
<dbReference type="Gene3D" id="1.10.630.10">
    <property type="entry name" value="Cytochrome P450"/>
    <property type="match status" value="1"/>
</dbReference>
<dbReference type="Proteomes" id="UP000695022">
    <property type="component" value="Unplaced"/>
</dbReference>
<evidence type="ECO:0000256" key="6">
    <source>
        <dbReference type="ARBA" id="ARBA00023033"/>
    </source>
</evidence>
<keyword evidence="2" id="KW-0349">Heme</keyword>
<dbReference type="SUPFAM" id="SSF48264">
    <property type="entry name" value="Cytochrome P450"/>
    <property type="match status" value="1"/>
</dbReference>
<evidence type="ECO:0000256" key="1">
    <source>
        <dbReference type="ARBA" id="ARBA00010617"/>
    </source>
</evidence>
<organism evidence="8 9">
    <name type="scientific">Priapulus caudatus</name>
    <name type="common">Priapulid worm</name>
    <dbReference type="NCBI Taxonomy" id="37621"/>
    <lineage>
        <taxon>Eukaryota</taxon>
        <taxon>Metazoa</taxon>
        <taxon>Ecdysozoa</taxon>
        <taxon>Scalidophora</taxon>
        <taxon>Priapulida</taxon>
        <taxon>Priapulimorpha</taxon>
        <taxon>Priapulimorphida</taxon>
        <taxon>Priapulidae</taxon>
        <taxon>Priapulus</taxon>
    </lineage>
</organism>
<keyword evidence="4" id="KW-0560">Oxidoreductase</keyword>
<evidence type="ECO:0000313" key="9">
    <source>
        <dbReference type="RefSeq" id="XP_014677126.1"/>
    </source>
</evidence>
<dbReference type="GeneID" id="106816997"/>
<proteinExistence type="inferred from homology"/>
<dbReference type="InterPro" id="IPR036396">
    <property type="entry name" value="Cyt_P450_sf"/>
</dbReference>